<feature type="compositionally biased region" description="Polar residues" evidence="13">
    <location>
        <begin position="81"/>
        <end position="93"/>
    </location>
</feature>
<evidence type="ECO:0000256" key="13">
    <source>
        <dbReference type="SAM" id="MobiDB-lite"/>
    </source>
</evidence>
<evidence type="ECO:0000256" key="8">
    <source>
        <dbReference type="ARBA" id="ARBA00023273"/>
    </source>
</evidence>
<evidence type="ECO:0000256" key="9">
    <source>
        <dbReference type="ARBA" id="ARBA00024190"/>
    </source>
</evidence>
<dbReference type="InterPro" id="IPR050687">
    <property type="entry name" value="Dynein_IC"/>
</dbReference>
<evidence type="ECO:0000256" key="1">
    <source>
        <dbReference type="ARBA" id="ARBA00004611"/>
    </source>
</evidence>
<organism evidence="14">
    <name type="scientific">Mesocestoides corti</name>
    <name type="common">Flatworm</name>
    <dbReference type="NCBI Taxonomy" id="53468"/>
    <lineage>
        <taxon>Eukaryota</taxon>
        <taxon>Metazoa</taxon>
        <taxon>Spiralia</taxon>
        <taxon>Lophotrochozoa</taxon>
        <taxon>Platyhelminthes</taxon>
        <taxon>Cestoda</taxon>
        <taxon>Eucestoda</taxon>
        <taxon>Cyclophyllidea</taxon>
        <taxon>Mesocestoididae</taxon>
        <taxon>Mesocestoides</taxon>
    </lineage>
</organism>
<feature type="repeat" description="WD" evidence="12">
    <location>
        <begin position="770"/>
        <end position="804"/>
    </location>
</feature>
<dbReference type="Pfam" id="PF00400">
    <property type="entry name" value="WD40"/>
    <property type="match status" value="1"/>
</dbReference>
<evidence type="ECO:0000256" key="4">
    <source>
        <dbReference type="ARBA" id="ARBA00022737"/>
    </source>
</evidence>
<protein>
    <recommendedName>
        <fullName evidence="10">Dynein axonemal intermediate chain 4</fullName>
    </recommendedName>
    <alternativeName>
        <fullName evidence="11">WD repeat-containing protein 78</fullName>
    </alternativeName>
</protein>
<feature type="region of interest" description="Disordered" evidence="13">
    <location>
        <begin position="394"/>
        <end position="483"/>
    </location>
</feature>
<dbReference type="PANTHER" id="PTHR12442">
    <property type="entry name" value="DYNEIN INTERMEDIATE CHAIN"/>
    <property type="match status" value="1"/>
</dbReference>
<evidence type="ECO:0000256" key="3">
    <source>
        <dbReference type="ARBA" id="ARBA00022574"/>
    </source>
</evidence>
<dbReference type="GO" id="GO:0120293">
    <property type="term" value="C:dynein axonemal particle"/>
    <property type="evidence" value="ECO:0007669"/>
    <property type="project" value="UniProtKB-SubCell"/>
</dbReference>
<dbReference type="PANTHER" id="PTHR12442:SF12">
    <property type="entry name" value="DYNEIN AXONEMAL INTERMEDIATE CHAIN 4"/>
    <property type="match status" value="1"/>
</dbReference>
<keyword evidence="4" id="KW-0677">Repeat</keyword>
<feature type="compositionally biased region" description="Low complexity" evidence="13">
    <location>
        <begin position="437"/>
        <end position="449"/>
    </location>
</feature>
<sequence>MNRKSTASSGNAGSGSVKSNVFNEQQMRIFDEDGNDLTPVPMIFEDKRLRQMEKENTLDPTVLQVSSLSYVGQAFSRSLQSVSNPYSETTSEMTDSHATKHESVADDHSLKEVEEESPEEIDLDEEIYITVTESETLWLFDQQPSIMSRDDEWVAYQTQRNNDYKALCASRMGNDRYVERGMNTMPKATIVKMMQTLPIEFADKTVNSTVCDLWDAAQQLAEKTEEDPQMSPEKELSALVEADDNKLKKADVPTAIPRSLIDKSKPPQLTTGLMEGANPSAYSGNVMSTATIEAASVRSVSGENSTAGPNSTEHTKSPGFDNPNLVLLMKNVEKALNLNCYYEKYLQYKSIILRRLLEDSSGASDNSESDTIAMLSHSTSKPSRISAMRFAANDEGAQRVSERQTVHVRQSAIAGEGVGGQTAEARDKSTPTGGAGAATTTDGSKTSGGNTDAEGGVAQAHGSGNPSIVAKKASNGSKPAPGSPVNLQMKVASTAYMPPDLYLLWKFGCQLTKGRNVTSIAFNPKNKDILAVGYGAFEFDRQHSGLVCCWSIKKINYPERSFKTPSGVTAIAWSTRNENLLAVGTFSGVIMVFDARKGNKIPIIDTTHAAGRHYGPICKLEWVSREAGRSAGNMESLISLSMDGRVTEWFTLKGFDCTDLMVLKRPRKKPPNPIMKKKHTEPLIVRHAVGTALCFTDDEQNIYFIGTEDGQIHKCSCSYNEQYLETYNGHTASVYAIKCSPFIPDVFLSCSADWTIRLWHADREKSYLTMATHSSAVNDLAWSHQHGAVFACTNESFLEIWDLEHSTLDPVHVETVCVDTTMSVVLFTEESDTLMVGDSGGSVYVYAMKNFPSVGTSAEEATKLTSVLASCLSSQLPT</sequence>
<feature type="region of interest" description="Disordered" evidence="13">
    <location>
        <begin position="1"/>
        <end position="37"/>
    </location>
</feature>
<keyword evidence="5" id="KW-0282">Flagellum</keyword>
<dbReference type="GO" id="GO:0005858">
    <property type="term" value="C:axonemal dynein complex"/>
    <property type="evidence" value="ECO:0007669"/>
    <property type="project" value="TreeGrafter"/>
</dbReference>
<keyword evidence="8" id="KW-0966">Cell projection</keyword>
<feature type="compositionally biased region" description="Basic and acidic residues" evidence="13">
    <location>
        <begin position="396"/>
        <end position="405"/>
    </location>
</feature>
<proteinExistence type="predicted"/>
<dbReference type="SMART" id="SM00320">
    <property type="entry name" value="WD40"/>
    <property type="match status" value="3"/>
</dbReference>
<feature type="compositionally biased region" description="Low complexity" evidence="13">
    <location>
        <begin position="1"/>
        <end position="21"/>
    </location>
</feature>
<evidence type="ECO:0000256" key="6">
    <source>
        <dbReference type="ARBA" id="ARBA00023069"/>
    </source>
</evidence>
<evidence type="ECO:0000256" key="10">
    <source>
        <dbReference type="ARBA" id="ARBA00040002"/>
    </source>
</evidence>
<keyword evidence="7" id="KW-0206">Cytoskeleton</keyword>
<dbReference type="SUPFAM" id="SSF50978">
    <property type="entry name" value="WD40 repeat-like"/>
    <property type="match status" value="1"/>
</dbReference>
<feature type="region of interest" description="Disordered" evidence="13">
    <location>
        <begin position="297"/>
        <end position="320"/>
    </location>
</feature>
<dbReference type="PROSITE" id="PS50082">
    <property type="entry name" value="WD_REPEATS_2"/>
    <property type="match status" value="2"/>
</dbReference>
<keyword evidence="2" id="KW-0963">Cytoplasm</keyword>
<dbReference type="GO" id="GO:0045503">
    <property type="term" value="F:dynein light chain binding"/>
    <property type="evidence" value="ECO:0007669"/>
    <property type="project" value="TreeGrafter"/>
</dbReference>
<dbReference type="FunFam" id="2.130.10.10:FF:001248">
    <property type="entry name" value="WD repeat domain 78"/>
    <property type="match status" value="1"/>
</dbReference>
<dbReference type="InterPro" id="IPR036322">
    <property type="entry name" value="WD40_repeat_dom_sf"/>
</dbReference>
<accession>A0A5K3EI93</accession>
<feature type="region of interest" description="Disordered" evidence="13">
    <location>
        <begin position="81"/>
        <end position="119"/>
    </location>
</feature>
<dbReference type="InterPro" id="IPR001680">
    <property type="entry name" value="WD40_rpt"/>
</dbReference>
<dbReference type="InterPro" id="IPR015943">
    <property type="entry name" value="WD40/YVTN_repeat-like_dom_sf"/>
</dbReference>
<feature type="repeat" description="WD" evidence="12">
    <location>
        <begin position="727"/>
        <end position="769"/>
    </location>
</feature>
<comment type="subcellular location">
    <subcellularLocation>
        <location evidence="1">Cytoplasm</location>
        <location evidence="1">Cytoskeleton</location>
        <location evidence="1">Flagellum axoneme</location>
    </subcellularLocation>
    <subcellularLocation>
        <location evidence="9">Dynein axonemal particle</location>
    </subcellularLocation>
</comment>
<evidence type="ECO:0000256" key="2">
    <source>
        <dbReference type="ARBA" id="ARBA00022490"/>
    </source>
</evidence>
<keyword evidence="3 12" id="KW-0853">WD repeat</keyword>
<evidence type="ECO:0000256" key="5">
    <source>
        <dbReference type="ARBA" id="ARBA00022846"/>
    </source>
</evidence>
<evidence type="ECO:0000256" key="11">
    <source>
        <dbReference type="ARBA" id="ARBA00041557"/>
    </source>
</evidence>
<dbReference type="WBParaSite" id="MCU_000750-RE">
    <property type="protein sequence ID" value="MCU_000750-RE"/>
    <property type="gene ID" value="MCU_000750"/>
</dbReference>
<feature type="compositionally biased region" description="Basic and acidic residues" evidence="13">
    <location>
        <begin position="94"/>
        <end position="112"/>
    </location>
</feature>
<dbReference type="GO" id="GO:0003341">
    <property type="term" value="P:cilium movement"/>
    <property type="evidence" value="ECO:0007669"/>
    <property type="project" value="TreeGrafter"/>
</dbReference>
<evidence type="ECO:0000256" key="12">
    <source>
        <dbReference type="PROSITE-ProRule" id="PRU00221"/>
    </source>
</evidence>
<dbReference type="AlphaFoldDB" id="A0A5K3EI93"/>
<feature type="compositionally biased region" description="Polar residues" evidence="13">
    <location>
        <begin position="298"/>
        <end position="312"/>
    </location>
</feature>
<name>A0A5K3EI93_MESCO</name>
<keyword evidence="6" id="KW-0969">Cilium</keyword>
<evidence type="ECO:0000313" key="14">
    <source>
        <dbReference type="WBParaSite" id="MCU_000750-RE"/>
    </source>
</evidence>
<dbReference type="Gene3D" id="2.130.10.10">
    <property type="entry name" value="YVTN repeat-like/Quinoprotein amine dehydrogenase"/>
    <property type="match status" value="2"/>
</dbReference>
<evidence type="ECO:0000256" key="7">
    <source>
        <dbReference type="ARBA" id="ARBA00023212"/>
    </source>
</evidence>
<reference evidence="14" key="1">
    <citation type="submission" date="2019-11" db="UniProtKB">
        <authorList>
            <consortium name="WormBaseParasite"/>
        </authorList>
    </citation>
    <scope>IDENTIFICATION</scope>
</reference>
<dbReference type="GO" id="GO:0045504">
    <property type="term" value="F:dynein heavy chain binding"/>
    <property type="evidence" value="ECO:0007669"/>
    <property type="project" value="TreeGrafter"/>
</dbReference>